<dbReference type="Pfam" id="PF08443">
    <property type="entry name" value="RimK"/>
    <property type="match status" value="1"/>
</dbReference>
<dbReference type="RefSeq" id="WP_168673802.1">
    <property type="nucleotide sequence ID" value="NZ_JAAVTK010000008.1"/>
</dbReference>
<dbReference type="InterPro" id="IPR013815">
    <property type="entry name" value="ATP_grasp_subdomain_1"/>
</dbReference>
<gene>
    <name evidence="3" type="ORF">HBN54_002791</name>
</gene>
<dbReference type="PANTHER" id="PTHR21621:SF0">
    <property type="entry name" value="BETA-CITRYLGLUTAMATE SYNTHASE B-RELATED"/>
    <property type="match status" value="1"/>
</dbReference>
<dbReference type="Gene3D" id="3.30.1490.20">
    <property type="entry name" value="ATP-grasp fold, A domain"/>
    <property type="match status" value="1"/>
</dbReference>
<organism evidence="3 4">
    <name type="scientific">Hymenobacter artigasi</name>
    <dbReference type="NCBI Taxonomy" id="2719616"/>
    <lineage>
        <taxon>Bacteria</taxon>
        <taxon>Pseudomonadati</taxon>
        <taxon>Bacteroidota</taxon>
        <taxon>Cytophagia</taxon>
        <taxon>Cytophagales</taxon>
        <taxon>Hymenobacteraceae</taxon>
        <taxon>Hymenobacter</taxon>
    </lineage>
</organism>
<dbReference type="InterPro" id="IPR013651">
    <property type="entry name" value="ATP-grasp_RimK-type"/>
</dbReference>
<evidence type="ECO:0000313" key="3">
    <source>
        <dbReference type="EMBL" id="NKI90191.1"/>
    </source>
</evidence>
<dbReference type="PANTHER" id="PTHR21621">
    <property type="entry name" value="RIBOSOMAL PROTEIN S6 MODIFICATION PROTEIN"/>
    <property type="match status" value="1"/>
</dbReference>
<dbReference type="PROSITE" id="PS50975">
    <property type="entry name" value="ATP_GRASP"/>
    <property type="match status" value="1"/>
</dbReference>
<evidence type="ECO:0000313" key="4">
    <source>
        <dbReference type="Proteomes" id="UP000717634"/>
    </source>
</evidence>
<keyword evidence="1" id="KW-0547">Nucleotide-binding</keyword>
<keyword evidence="4" id="KW-1185">Reference proteome</keyword>
<feature type="domain" description="ATP-grasp" evidence="2">
    <location>
        <begin position="92"/>
        <end position="280"/>
    </location>
</feature>
<dbReference type="Proteomes" id="UP000717634">
    <property type="component" value="Unassembled WGS sequence"/>
</dbReference>
<name>A0ABX1HMH1_9BACT</name>
<dbReference type="EMBL" id="JAAVTK010000008">
    <property type="protein sequence ID" value="NKI90191.1"/>
    <property type="molecule type" value="Genomic_DNA"/>
</dbReference>
<dbReference type="InterPro" id="IPR011761">
    <property type="entry name" value="ATP-grasp"/>
</dbReference>
<dbReference type="SUPFAM" id="SSF56059">
    <property type="entry name" value="Glutathione synthetase ATP-binding domain-like"/>
    <property type="match status" value="1"/>
</dbReference>
<accession>A0ABX1HMH1</accession>
<proteinExistence type="predicted"/>
<evidence type="ECO:0000256" key="1">
    <source>
        <dbReference type="PROSITE-ProRule" id="PRU00409"/>
    </source>
</evidence>
<sequence length="287" mass="30713">MTLYILTTGFSANTLERAALLETACQQRGIPCIILESTTVDRLALPNMHPGDALYNATREGLRLEEELWRPGVATFYTAGPPLGLQDTTRWLAAHSRAGLAQPRTVAHATADRALLSRYADYLGGYPLVLKTAGGTLGTGVMRVDSHAALLSLADYLMATGADFLLREYMESSGTARLMVVGNEVVGALEYDNPPADFRSNAAPDLHPRLVSVSAAAEALAVAAVHAAGVELGGVDLLFDQQGRPQLLEMNIPCGFATFPKLGIDVPGRMVEHLIQKASLLLHDQSH</sequence>
<evidence type="ECO:0000259" key="2">
    <source>
        <dbReference type="PROSITE" id="PS50975"/>
    </source>
</evidence>
<keyword evidence="1" id="KW-0067">ATP-binding</keyword>
<comment type="caution">
    <text evidence="3">The sequence shown here is derived from an EMBL/GenBank/DDBJ whole genome shotgun (WGS) entry which is preliminary data.</text>
</comment>
<dbReference type="Gene3D" id="3.30.470.20">
    <property type="entry name" value="ATP-grasp fold, B domain"/>
    <property type="match status" value="1"/>
</dbReference>
<reference evidence="3 4" key="1">
    <citation type="submission" date="2020-03" db="EMBL/GenBank/DDBJ databases">
        <title>Genomic Encyclopedia of Type Strains, Phase IV (KMG-V): Genome sequencing to study the core and pangenomes of soil and plant-associated prokaryotes.</title>
        <authorList>
            <person name="Whitman W."/>
        </authorList>
    </citation>
    <scope>NUCLEOTIDE SEQUENCE [LARGE SCALE GENOMIC DNA]</scope>
    <source>
        <strain evidence="3 4">1B</strain>
    </source>
</reference>
<protein>
    <submittedName>
        <fullName evidence="3">Glutathione synthase/RimK-type ligase-like ATP-grasp enzyme</fullName>
    </submittedName>
</protein>